<dbReference type="Proteomes" id="UP000632222">
    <property type="component" value="Unassembled WGS sequence"/>
</dbReference>
<dbReference type="PANTHER" id="PTHR33392">
    <property type="entry name" value="POLYISOPRENYL-TEICHOIC ACID--PEPTIDOGLYCAN TEICHOIC ACID TRANSFERASE TAGU"/>
    <property type="match status" value="1"/>
</dbReference>
<comment type="similarity">
    <text evidence="1">Belongs to the LytR/CpsA/Psr (LCP) family.</text>
</comment>
<dbReference type="Gene3D" id="3.40.630.190">
    <property type="entry name" value="LCP protein"/>
    <property type="match status" value="1"/>
</dbReference>
<accession>A0ABQ2D1L7</accession>
<keyword evidence="5" id="KW-1185">Reference proteome</keyword>
<evidence type="ECO:0000259" key="2">
    <source>
        <dbReference type="Pfam" id="PF03816"/>
    </source>
</evidence>
<comment type="caution">
    <text evidence="4">The sequence shown here is derived from an EMBL/GenBank/DDBJ whole genome shotgun (WGS) entry which is preliminary data.</text>
</comment>
<name>A0ABQ2D1L7_9DEIO</name>
<evidence type="ECO:0000259" key="3">
    <source>
        <dbReference type="Pfam" id="PF13399"/>
    </source>
</evidence>
<dbReference type="EMBL" id="BMOD01000010">
    <property type="protein sequence ID" value="GGJ40553.1"/>
    <property type="molecule type" value="Genomic_DNA"/>
</dbReference>
<dbReference type="InterPro" id="IPR050922">
    <property type="entry name" value="LytR/CpsA/Psr_CW_biosynth"/>
</dbReference>
<gene>
    <name evidence="4" type="ORF">GCM10008938_28280</name>
</gene>
<dbReference type="PANTHER" id="PTHR33392:SF6">
    <property type="entry name" value="POLYISOPRENYL-TEICHOIC ACID--PEPTIDOGLYCAN TEICHOIC ACID TRANSFERASE TAGU"/>
    <property type="match status" value="1"/>
</dbReference>
<evidence type="ECO:0000256" key="1">
    <source>
        <dbReference type="ARBA" id="ARBA00006068"/>
    </source>
</evidence>
<organism evidence="4 5">
    <name type="scientific">Deinococcus roseus</name>
    <dbReference type="NCBI Taxonomy" id="392414"/>
    <lineage>
        <taxon>Bacteria</taxon>
        <taxon>Thermotogati</taxon>
        <taxon>Deinococcota</taxon>
        <taxon>Deinococci</taxon>
        <taxon>Deinococcales</taxon>
        <taxon>Deinococcaceae</taxon>
        <taxon>Deinococcus</taxon>
    </lineage>
</organism>
<dbReference type="RefSeq" id="WP_189003346.1">
    <property type="nucleotide sequence ID" value="NZ_BMOD01000010.1"/>
</dbReference>
<feature type="domain" description="LytR/CpsA/Psr regulator C-terminal" evidence="3">
    <location>
        <begin position="292"/>
        <end position="377"/>
    </location>
</feature>
<evidence type="ECO:0000313" key="5">
    <source>
        <dbReference type="Proteomes" id="UP000632222"/>
    </source>
</evidence>
<dbReference type="InterPro" id="IPR027381">
    <property type="entry name" value="LytR/CpsA/Psr_C"/>
</dbReference>
<dbReference type="Pfam" id="PF03816">
    <property type="entry name" value="LytR_cpsA_psr"/>
    <property type="match status" value="1"/>
</dbReference>
<reference evidence="5" key="1">
    <citation type="journal article" date="2019" name="Int. J. Syst. Evol. Microbiol.">
        <title>The Global Catalogue of Microorganisms (GCM) 10K type strain sequencing project: providing services to taxonomists for standard genome sequencing and annotation.</title>
        <authorList>
            <consortium name="The Broad Institute Genomics Platform"/>
            <consortium name="The Broad Institute Genome Sequencing Center for Infectious Disease"/>
            <person name="Wu L."/>
            <person name="Ma J."/>
        </authorList>
    </citation>
    <scope>NUCLEOTIDE SEQUENCE [LARGE SCALE GENOMIC DNA]</scope>
    <source>
        <strain evidence="5">JCM 14370</strain>
    </source>
</reference>
<dbReference type="InterPro" id="IPR004474">
    <property type="entry name" value="LytR_CpsA_psr"/>
</dbReference>
<sequence>MRFVMVFLSLALAGFVAYLAPLAPALSRYLAVPQKPQTPQALIVAGVAPEYVGYHQKGPEKFEGLTDTILVLYFMPEEKMLRAVSIPRDTLVQVPGWGGSKVNSANVRGGTSLMKQVISELIHTPIDGVILISLGGVKDVTNALGGVMVNVENEMQYQDTAAQLNIDLKPGLQLLDGEKAEGFIRFRHDRLGDIGRVARQQQFLQAFMATVKSPVGLYKLPQVLAAGYQNMRIDLSREDAALWLGALLGQPQFEMTMLPGRFANYGASFWAPDEPGIRKIFSARGPINPLEASVTILNVGAPAGAARRLKQKLDALGYRNVQVSDLRYGNPAESVVISAVGRPAAEKLASDAGNLSIQDSGSGLQGFDVTIKLGSNWQE</sequence>
<dbReference type="Gene3D" id="3.30.70.2390">
    <property type="match status" value="1"/>
</dbReference>
<feature type="domain" description="Cell envelope-related transcriptional attenuator" evidence="2">
    <location>
        <begin position="66"/>
        <end position="212"/>
    </location>
</feature>
<protein>
    <submittedName>
        <fullName evidence="4">Membrane protein</fullName>
    </submittedName>
</protein>
<dbReference type="NCBIfam" id="TIGR00350">
    <property type="entry name" value="lytR_cpsA_psr"/>
    <property type="match status" value="1"/>
</dbReference>
<proteinExistence type="inferred from homology"/>
<evidence type="ECO:0000313" key="4">
    <source>
        <dbReference type="EMBL" id="GGJ40553.1"/>
    </source>
</evidence>
<dbReference type="Pfam" id="PF13399">
    <property type="entry name" value="LytR_C"/>
    <property type="match status" value="1"/>
</dbReference>